<gene>
    <name evidence="7" type="primary">lptG</name>
    <name evidence="8" type="ORF">C8E02_0689</name>
    <name evidence="7" type="ORF">PQU93_07025</name>
</gene>
<dbReference type="AlphaFoldDB" id="A0A495BHV1"/>
<keyword evidence="5 6" id="KW-0472">Membrane</keyword>
<protein>
    <submittedName>
        <fullName evidence="7">LPS export ABC transporter permease LptG</fullName>
    </submittedName>
    <submittedName>
        <fullName evidence="8">Lipopolysaccharide export system permease protein</fullName>
    </submittedName>
</protein>
<dbReference type="InterPro" id="IPR005495">
    <property type="entry name" value="LptG/LptF_permease"/>
</dbReference>
<evidence type="ECO:0000313" key="10">
    <source>
        <dbReference type="Proteomes" id="UP001221566"/>
    </source>
</evidence>
<dbReference type="EMBL" id="JAQQKY010000003">
    <property type="protein sequence ID" value="MDC7690534.1"/>
    <property type="molecule type" value="Genomic_DNA"/>
</dbReference>
<reference evidence="7 10" key="2">
    <citation type="submission" date="2023-01" db="EMBL/GenBank/DDBJ databases">
        <title>Novel species of the genus Vogesella isolated from rivers.</title>
        <authorList>
            <person name="Lu H."/>
        </authorList>
    </citation>
    <scope>NUCLEOTIDE SEQUENCE [LARGE SCALE GENOMIC DNA]</scope>
    <source>
        <strain evidence="7 10">SH7W</strain>
    </source>
</reference>
<evidence type="ECO:0000256" key="5">
    <source>
        <dbReference type="ARBA" id="ARBA00023136"/>
    </source>
</evidence>
<feature type="transmembrane region" description="Helical" evidence="6">
    <location>
        <begin position="102"/>
        <end position="121"/>
    </location>
</feature>
<comment type="subcellular location">
    <subcellularLocation>
        <location evidence="1">Cell membrane</location>
        <topology evidence="1">Multi-pass membrane protein</topology>
    </subcellularLocation>
</comment>
<dbReference type="NCBIfam" id="TIGR04408">
    <property type="entry name" value="LptG_lptG"/>
    <property type="match status" value="1"/>
</dbReference>
<dbReference type="GO" id="GO:0055085">
    <property type="term" value="P:transmembrane transport"/>
    <property type="evidence" value="ECO:0007669"/>
    <property type="project" value="InterPro"/>
</dbReference>
<dbReference type="RefSeq" id="WP_120809636.1">
    <property type="nucleotide sequence ID" value="NZ_JAQQKY010000003.1"/>
</dbReference>
<dbReference type="PANTHER" id="PTHR33529:SF2">
    <property type="entry name" value="LIPOPOLYSACCHARIDE EXPORT SYSTEM PERMEASE PROTEIN LPTG"/>
    <property type="match status" value="1"/>
</dbReference>
<keyword evidence="2" id="KW-1003">Cell membrane</keyword>
<dbReference type="PANTHER" id="PTHR33529">
    <property type="entry name" value="SLR0882 PROTEIN-RELATED"/>
    <property type="match status" value="1"/>
</dbReference>
<accession>A0A495BHV1</accession>
<dbReference type="Proteomes" id="UP001221566">
    <property type="component" value="Unassembled WGS sequence"/>
</dbReference>
<evidence type="ECO:0000313" key="9">
    <source>
        <dbReference type="Proteomes" id="UP000279384"/>
    </source>
</evidence>
<organism evidence="8 9">
    <name type="scientific">Vogesella indigofera</name>
    <name type="common">Pseudomonas indigofera</name>
    <dbReference type="NCBI Taxonomy" id="45465"/>
    <lineage>
        <taxon>Bacteria</taxon>
        <taxon>Pseudomonadati</taxon>
        <taxon>Pseudomonadota</taxon>
        <taxon>Betaproteobacteria</taxon>
        <taxon>Neisseriales</taxon>
        <taxon>Chromobacteriaceae</taxon>
        <taxon>Vogesella</taxon>
    </lineage>
</organism>
<evidence type="ECO:0000256" key="1">
    <source>
        <dbReference type="ARBA" id="ARBA00004651"/>
    </source>
</evidence>
<keyword evidence="10" id="KW-1185">Reference proteome</keyword>
<proteinExistence type="predicted"/>
<dbReference type="GO" id="GO:0043190">
    <property type="term" value="C:ATP-binding cassette (ABC) transporter complex"/>
    <property type="evidence" value="ECO:0007669"/>
    <property type="project" value="InterPro"/>
</dbReference>
<name>A0A495BHV1_VOGIN</name>
<comment type="caution">
    <text evidence="8">The sequence shown here is derived from an EMBL/GenBank/DDBJ whole genome shotgun (WGS) entry which is preliminary data.</text>
</comment>
<feature type="transmembrane region" description="Helical" evidence="6">
    <location>
        <begin position="333"/>
        <end position="352"/>
    </location>
</feature>
<dbReference type="Pfam" id="PF03739">
    <property type="entry name" value="LptF_LptG"/>
    <property type="match status" value="1"/>
</dbReference>
<dbReference type="PROSITE" id="PS51257">
    <property type="entry name" value="PROKAR_LIPOPROTEIN"/>
    <property type="match status" value="1"/>
</dbReference>
<keyword evidence="3 6" id="KW-0812">Transmembrane</keyword>
<evidence type="ECO:0000256" key="6">
    <source>
        <dbReference type="SAM" id="Phobius"/>
    </source>
</evidence>
<dbReference type="GO" id="GO:0015920">
    <property type="term" value="P:lipopolysaccharide transport"/>
    <property type="evidence" value="ECO:0007669"/>
    <property type="project" value="TreeGrafter"/>
</dbReference>
<dbReference type="InterPro" id="IPR030923">
    <property type="entry name" value="LptG"/>
</dbReference>
<evidence type="ECO:0000313" key="7">
    <source>
        <dbReference type="EMBL" id="MDC7690534.1"/>
    </source>
</evidence>
<feature type="transmembrane region" description="Helical" evidence="6">
    <location>
        <begin position="300"/>
        <end position="321"/>
    </location>
</feature>
<feature type="transmembrane region" description="Helical" evidence="6">
    <location>
        <begin position="64"/>
        <end position="81"/>
    </location>
</feature>
<evidence type="ECO:0000313" key="8">
    <source>
        <dbReference type="EMBL" id="RKQ60930.1"/>
    </source>
</evidence>
<sequence length="357" mass="40229">MKTVRNYMMARFFGATLFTLACLLGLYGFFDIIREVPDLGKGNYQTSTMLAYVALQIPGHAYELMPLAVLIGALVAMSQLSGSAEYTAIRTFGVSLGQIARFKLIFGLIMALSALALGEFISPQSEQMAERLKLQSTRSLIAQEFRSGLWVKDDNNMINVREMLPDNTLLGIRIYSYDDEYRLIRSEFAERATYQGEGNWQLEGVRSSTLHADHVSTSRQPGRQWQSVLQPDILSVLLVVPEQMSALDLLTYIEHLQNNHQKTQRYEIALWSKLFYPLACISMALVALAFTPAQRRQNDLGVKLFTGISIGIAFHFCNRLFGHLGLLYDWNPLLSATIPTTLFLIAGGWAILRLEKR</sequence>
<dbReference type="Proteomes" id="UP000279384">
    <property type="component" value="Unassembled WGS sequence"/>
</dbReference>
<evidence type="ECO:0000256" key="4">
    <source>
        <dbReference type="ARBA" id="ARBA00022989"/>
    </source>
</evidence>
<evidence type="ECO:0000256" key="2">
    <source>
        <dbReference type="ARBA" id="ARBA00022475"/>
    </source>
</evidence>
<dbReference type="EMBL" id="RBID01000011">
    <property type="protein sequence ID" value="RKQ60930.1"/>
    <property type="molecule type" value="Genomic_DNA"/>
</dbReference>
<feature type="transmembrane region" description="Helical" evidence="6">
    <location>
        <begin position="12"/>
        <end position="30"/>
    </location>
</feature>
<keyword evidence="4 6" id="KW-1133">Transmembrane helix</keyword>
<evidence type="ECO:0000256" key="3">
    <source>
        <dbReference type="ARBA" id="ARBA00022692"/>
    </source>
</evidence>
<reference evidence="8 9" key="1">
    <citation type="submission" date="2018-10" db="EMBL/GenBank/DDBJ databases">
        <title>Genomic Encyclopedia of Type Strains, Phase IV (KMG-IV): sequencing the most valuable type-strain genomes for metagenomic binning, comparative biology and taxonomic classification.</title>
        <authorList>
            <person name="Goeker M."/>
        </authorList>
    </citation>
    <scope>NUCLEOTIDE SEQUENCE [LARGE SCALE GENOMIC DNA]</scope>
    <source>
        <strain evidence="8 9">DSM 3303</strain>
    </source>
</reference>
<feature type="transmembrane region" description="Helical" evidence="6">
    <location>
        <begin position="274"/>
        <end position="293"/>
    </location>
</feature>